<protein>
    <submittedName>
        <fullName evidence="1">Uncharacterized protein</fullName>
    </submittedName>
</protein>
<evidence type="ECO:0000313" key="1">
    <source>
        <dbReference type="EMBL" id="KRZ67782.1"/>
    </source>
</evidence>
<keyword evidence="2" id="KW-1185">Reference proteome</keyword>
<reference evidence="1 2" key="1">
    <citation type="submission" date="2015-01" db="EMBL/GenBank/DDBJ databases">
        <title>Evolution of Trichinella species and genotypes.</title>
        <authorList>
            <person name="Korhonen P.K."/>
            <person name="Edoardo P."/>
            <person name="Giuseppe L.R."/>
            <person name="Gasser R.B."/>
        </authorList>
    </citation>
    <scope>NUCLEOTIDE SEQUENCE [LARGE SCALE GENOMIC DNA]</scope>
    <source>
        <strain evidence="1">ISS1980</strain>
    </source>
</reference>
<name>A0A0V1M7J4_9BILA</name>
<sequence length="101" mass="11569">MIVPMCMKQVKTLKITIGIETQLLVSTNKKHISCATTTDSMRSKQTTDALHFANSQRDLAQKQRQHRTKHLRTAFLSQKSPTWKTQPQISRCRVNLVPNHA</sequence>
<gene>
    <name evidence="1" type="ORF">T10_7431</name>
</gene>
<evidence type="ECO:0000313" key="2">
    <source>
        <dbReference type="Proteomes" id="UP000054843"/>
    </source>
</evidence>
<organism evidence="1 2">
    <name type="scientific">Trichinella papuae</name>
    <dbReference type="NCBI Taxonomy" id="268474"/>
    <lineage>
        <taxon>Eukaryota</taxon>
        <taxon>Metazoa</taxon>
        <taxon>Ecdysozoa</taxon>
        <taxon>Nematoda</taxon>
        <taxon>Enoplea</taxon>
        <taxon>Dorylaimia</taxon>
        <taxon>Trichinellida</taxon>
        <taxon>Trichinellidae</taxon>
        <taxon>Trichinella</taxon>
    </lineage>
</organism>
<comment type="caution">
    <text evidence="1">The sequence shown here is derived from an EMBL/GenBank/DDBJ whole genome shotgun (WGS) entry which is preliminary data.</text>
</comment>
<dbReference type="EMBL" id="JYDO01000186">
    <property type="protein sequence ID" value="KRZ67782.1"/>
    <property type="molecule type" value="Genomic_DNA"/>
</dbReference>
<dbReference type="AlphaFoldDB" id="A0A0V1M7J4"/>
<proteinExistence type="predicted"/>
<accession>A0A0V1M7J4</accession>
<dbReference type="Proteomes" id="UP000054843">
    <property type="component" value="Unassembled WGS sequence"/>
</dbReference>